<dbReference type="InterPro" id="IPR012337">
    <property type="entry name" value="RNaseH-like_sf"/>
</dbReference>
<dbReference type="InterPro" id="IPR001584">
    <property type="entry name" value="Integrase_cat-core"/>
</dbReference>
<dbReference type="RefSeq" id="XP_021864964.1">
    <property type="nucleotide sequence ID" value="XM_022009272.2"/>
</dbReference>
<accession>A0A9R0JEH0</accession>
<gene>
    <name evidence="3" type="primary">LOC110803738</name>
</gene>
<organism evidence="2 3">
    <name type="scientific">Spinacia oleracea</name>
    <name type="common">Spinach</name>
    <dbReference type="NCBI Taxonomy" id="3562"/>
    <lineage>
        <taxon>Eukaryota</taxon>
        <taxon>Viridiplantae</taxon>
        <taxon>Streptophyta</taxon>
        <taxon>Embryophyta</taxon>
        <taxon>Tracheophyta</taxon>
        <taxon>Spermatophyta</taxon>
        <taxon>Magnoliopsida</taxon>
        <taxon>eudicotyledons</taxon>
        <taxon>Gunneridae</taxon>
        <taxon>Pentapetalae</taxon>
        <taxon>Caryophyllales</taxon>
        <taxon>Chenopodiaceae</taxon>
        <taxon>Chenopodioideae</taxon>
        <taxon>Anserineae</taxon>
        <taxon>Spinacia</taxon>
    </lineage>
</organism>
<dbReference type="GeneID" id="110803738"/>
<sequence length="159" mass="18812">MINDGGSHFYERHLDALLRKYKVYHRTGLAYNLQTTGQVEVSNREIKSTLKKVVAKSRKDLSDKLDDTLWAYRTAFRTPIGTFPYRLVYGKACDFPVEMKYKAFWEIKAINMEVKLAREKRILQLNELDEFRLQAYDSARIYKEKTKRWHDSHILKGSS</sequence>
<dbReference type="GO" id="GO:0003676">
    <property type="term" value="F:nucleic acid binding"/>
    <property type="evidence" value="ECO:0007669"/>
    <property type="project" value="InterPro"/>
</dbReference>
<keyword evidence="2" id="KW-1185">Reference proteome</keyword>
<reference evidence="2" key="1">
    <citation type="journal article" date="2021" name="Nat. Commun.">
        <title>Genomic analyses provide insights into spinach domestication and the genetic basis of agronomic traits.</title>
        <authorList>
            <person name="Cai X."/>
            <person name="Sun X."/>
            <person name="Xu C."/>
            <person name="Sun H."/>
            <person name="Wang X."/>
            <person name="Ge C."/>
            <person name="Zhang Z."/>
            <person name="Wang Q."/>
            <person name="Fei Z."/>
            <person name="Jiao C."/>
            <person name="Wang Q."/>
        </authorList>
    </citation>
    <scope>NUCLEOTIDE SEQUENCE [LARGE SCALE GENOMIC DNA]</scope>
    <source>
        <strain evidence="2">cv. Varoflay</strain>
    </source>
</reference>
<dbReference type="SUPFAM" id="SSF53098">
    <property type="entry name" value="Ribonuclease H-like"/>
    <property type="match status" value="1"/>
</dbReference>
<dbReference type="InterPro" id="IPR052160">
    <property type="entry name" value="Gypsy_RT_Integrase-like"/>
</dbReference>
<evidence type="ECO:0000313" key="2">
    <source>
        <dbReference type="Proteomes" id="UP000813463"/>
    </source>
</evidence>
<proteinExistence type="predicted"/>
<dbReference type="Gene3D" id="3.30.420.10">
    <property type="entry name" value="Ribonuclease H-like superfamily/Ribonuclease H"/>
    <property type="match status" value="1"/>
</dbReference>
<dbReference type="PROSITE" id="PS50994">
    <property type="entry name" value="INTEGRASE"/>
    <property type="match status" value="1"/>
</dbReference>
<dbReference type="InterPro" id="IPR036397">
    <property type="entry name" value="RNaseH_sf"/>
</dbReference>
<feature type="domain" description="Integrase catalytic" evidence="1">
    <location>
        <begin position="1"/>
        <end position="92"/>
    </location>
</feature>
<protein>
    <recommendedName>
        <fullName evidence="1">Integrase catalytic domain-containing protein</fullName>
    </recommendedName>
</protein>
<dbReference type="KEGG" id="soe:110803738"/>
<evidence type="ECO:0000313" key="3">
    <source>
        <dbReference type="RefSeq" id="XP_021864964.1"/>
    </source>
</evidence>
<name>A0A9R0JEH0_SPIOL</name>
<dbReference type="OrthoDB" id="1903608at2759"/>
<reference evidence="3" key="2">
    <citation type="submission" date="2025-08" db="UniProtKB">
        <authorList>
            <consortium name="RefSeq"/>
        </authorList>
    </citation>
    <scope>IDENTIFICATION</scope>
    <source>
        <tissue evidence="3">Leaf</tissue>
    </source>
</reference>
<evidence type="ECO:0000259" key="1">
    <source>
        <dbReference type="PROSITE" id="PS50994"/>
    </source>
</evidence>
<dbReference type="PANTHER" id="PTHR47266">
    <property type="entry name" value="ENDONUCLEASE-RELATED"/>
    <property type="match status" value="1"/>
</dbReference>
<dbReference type="AlphaFoldDB" id="A0A9R0JEH0"/>
<dbReference type="GO" id="GO:0015074">
    <property type="term" value="P:DNA integration"/>
    <property type="evidence" value="ECO:0007669"/>
    <property type="project" value="InterPro"/>
</dbReference>
<dbReference type="Proteomes" id="UP000813463">
    <property type="component" value="Chromosome 4"/>
</dbReference>